<keyword evidence="1" id="KW-1133">Transmembrane helix</keyword>
<dbReference type="EMBL" id="JAVXUP010000579">
    <property type="protein sequence ID" value="KAK3024827.1"/>
    <property type="molecule type" value="Genomic_DNA"/>
</dbReference>
<name>A0AA89B4R9_9ASTE</name>
<keyword evidence="1" id="KW-0472">Membrane</keyword>
<proteinExistence type="predicted"/>
<sequence length="158" mass="17786">MVAHVHCFQAWKYWREGVSSNPIDPALKVESSSIRNIKRCIHIGLLCVQENAVYRPIMASVVLMLNRFSITLSLPSKPAFFVHNRIDPDLPLLLEFSSGAKESCQSTRGSGNKTQTILAIAIHTTSAVLIVVFICLLLSMRKRKQNINVEILRIEEEL</sequence>
<accession>A0AA89B4R9</accession>
<feature type="transmembrane region" description="Helical" evidence="1">
    <location>
        <begin position="117"/>
        <end position="138"/>
    </location>
</feature>
<evidence type="ECO:0000313" key="2">
    <source>
        <dbReference type="EMBL" id="KAK3024827.1"/>
    </source>
</evidence>
<protein>
    <submittedName>
        <fullName evidence="2">Uncharacterized protein</fullName>
    </submittedName>
</protein>
<gene>
    <name evidence="2" type="ORF">RJ639_045044</name>
</gene>
<reference evidence="2" key="1">
    <citation type="submission" date="2022-12" db="EMBL/GenBank/DDBJ databases">
        <title>Draft genome assemblies for two species of Escallonia (Escalloniales).</title>
        <authorList>
            <person name="Chanderbali A."/>
            <person name="Dervinis C."/>
            <person name="Anghel I."/>
            <person name="Soltis D."/>
            <person name="Soltis P."/>
            <person name="Zapata F."/>
        </authorList>
    </citation>
    <scope>NUCLEOTIDE SEQUENCE</scope>
    <source>
        <strain evidence="2">UCBG64.0493</strain>
        <tissue evidence="2">Leaf</tissue>
    </source>
</reference>
<evidence type="ECO:0000313" key="3">
    <source>
        <dbReference type="Proteomes" id="UP001188597"/>
    </source>
</evidence>
<dbReference type="Proteomes" id="UP001188597">
    <property type="component" value="Unassembled WGS sequence"/>
</dbReference>
<keyword evidence="3" id="KW-1185">Reference proteome</keyword>
<organism evidence="2 3">
    <name type="scientific">Escallonia herrerae</name>
    <dbReference type="NCBI Taxonomy" id="1293975"/>
    <lineage>
        <taxon>Eukaryota</taxon>
        <taxon>Viridiplantae</taxon>
        <taxon>Streptophyta</taxon>
        <taxon>Embryophyta</taxon>
        <taxon>Tracheophyta</taxon>
        <taxon>Spermatophyta</taxon>
        <taxon>Magnoliopsida</taxon>
        <taxon>eudicotyledons</taxon>
        <taxon>Gunneridae</taxon>
        <taxon>Pentapetalae</taxon>
        <taxon>asterids</taxon>
        <taxon>campanulids</taxon>
        <taxon>Escalloniales</taxon>
        <taxon>Escalloniaceae</taxon>
        <taxon>Escallonia</taxon>
    </lineage>
</organism>
<dbReference type="PANTHER" id="PTHR27006">
    <property type="entry name" value="PROMASTIGOTE SURFACE ANTIGEN PROTEIN PSA"/>
    <property type="match status" value="1"/>
</dbReference>
<comment type="caution">
    <text evidence="2">The sequence shown here is derived from an EMBL/GenBank/DDBJ whole genome shotgun (WGS) entry which is preliminary data.</text>
</comment>
<evidence type="ECO:0000256" key="1">
    <source>
        <dbReference type="SAM" id="Phobius"/>
    </source>
</evidence>
<dbReference type="AlphaFoldDB" id="A0AA89B4R9"/>
<keyword evidence="1" id="KW-0812">Transmembrane</keyword>
<dbReference type="PANTHER" id="PTHR27006:SF616">
    <property type="entry name" value="CYSTEINE-RICH RECEPTOR-LIKE PROTEIN KINASE 10"/>
    <property type="match status" value="1"/>
</dbReference>